<accession>A0A0C9XN88</accession>
<reference evidence="1 2" key="1">
    <citation type="submission" date="2014-04" db="EMBL/GenBank/DDBJ databases">
        <authorList>
            <consortium name="DOE Joint Genome Institute"/>
            <person name="Kuo A."/>
            <person name="Kohler A."/>
            <person name="Nagy L.G."/>
            <person name="Floudas D."/>
            <person name="Copeland A."/>
            <person name="Barry K.W."/>
            <person name="Cichocki N."/>
            <person name="Veneault-Fourrey C."/>
            <person name="LaButti K."/>
            <person name="Lindquist E.A."/>
            <person name="Lipzen A."/>
            <person name="Lundell T."/>
            <person name="Morin E."/>
            <person name="Murat C."/>
            <person name="Sun H."/>
            <person name="Tunlid A."/>
            <person name="Henrissat B."/>
            <person name="Grigoriev I.V."/>
            <person name="Hibbett D.S."/>
            <person name="Martin F."/>
            <person name="Nordberg H.P."/>
            <person name="Cantor M.N."/>
            <person name="Hua S.X."/>
        </authorList>
    </citation>
    <scope>NUCLEOTIDE SEQUENCE [LARGE SCALE GENOMIC DNA]</scope>
    <source>
        <strain evidence="1 2">LaAM-08-1</strain>
    </source>
</reference>
<name>A0A0C9XN88_9AGAR</name>
<protein>
    <submittedName>
        <fullName evidence="1">Uncharacterized protein</fullName>
    </submittedName>
</protein>
<dbReference type="EMBL" id="KN838585">
    <property type="protein sequence ID" value="KIK02949.1"/>
    <property type="molecule type" value="Genomic_DNA"/>
</dbReference>
<evidence type="ECO:0000313" key="1">
    <source>
        <dbReference type="EMBL" id="KIK02949.1"/>
    </source>
</evidence>
<keyword evidence="2" id="KW-1185">Reference proteome</keyword>
<dbReference type="AlphaFoldDB" id="A0A0C9XN88"/>
<dbReference type="Proteomes" id="UP000054477">
    <property type="component" value="Unassembled WGS sequence"/>
</dbReference>
<gene>
    <name evidence="1" type="ORF">K443DRAFT_677110</name>
</gene>
<dbReference type="HOGENOM" id="CLU_2413597_0_0_1"/>
<sequence length="92" mass="10481">MSPQEQPCIMDNSTSTIPIGGSFYKTALMNKVSDPRRAWQLNGWPNFKRLTQLKVTSGLARRLRAFLNSSRGEIAIFFRRLGPIMVILIIWA</sequence>
<reference evidence="2" key="2">
    <citation type="submission" date="2015-01" db="EMBL/GenBank/DDBJ databases">
        <title>Evolutionary Origins and Diversification of the Mycorrhizal Mutualists.</title>
        <authorList>
            <consortium name="DOE Joint Genome Institute"/>
            <consortium name="Mycorrhizal Genomics Consortium"/>
            <person name="Kohler A."/>
            <person name="Kuo A."/>
            <person name="Nagy L.G."/>
            <person name="Floudas D."/>
            <person name="Copeland A."/>
            <person name="Barry K.W."/>
            <person name="Cichocki N."/>
            <person name="Veneault-Fourrey C."/>
            <person name="LaButti K."/>
            <person name="Lindquist E.A."/>
            <person name="Lipzen A."/>
            <person name="Lundell T."/>
            <person name="Morin E."/>
            <person name="Murat C."/>
            <person name="Riley R."/>
            <person name="Ohm R."/>
            <person name="Sun H."/>
            <person name="Tunlid A."/>
            <person name="Henrissat B."/>
            <person name="Grigoriev I.V."/>
            <person name="Hibbett D.S."/>
            <person name="Martin F."/>
        </authorList>
    </citation>
    <scope>NUCLEOTIDE SEQUENCE [LARGE SCALE GENOMIC DNA]</scope>
    <source>
        <strain evidence="2">LaAM-08-1</strain>
    </source>
</reference>
<organism evidence="1 2">
    <name type="scientific">Laccaria amethystina LaAM-08-1</name>
    <dbReference type="NCBI Taxonomy" id="1095629"/>
    <lineage>
        <taxon>Eukaryota</taxon>
        <taxon>Fungi</taxon>
        <taxon>Dikarya</taxon>
        <taxon>Basidiomycota</taxon>
        <taxon>Agaricomycotina</taxon>
        <taxon>Agaricomycetes</taxon>
        <taxon>Agaricomycetidae</taxon>
        <taxon>Agaricales</taxon>
        <taxon>Agaricineae</taxon>
        <taxon>Hydnangiaceae</taxon>
        <taxon>Laccaria</taxon>
    </lineage>
</organism>
<evidence type="ECO:0000313" key="2">
    <source>
        <dbReference type="Proteomes" id="UP000054477"/>
    </source>
</evidence>
<proteinExistence type="predicted"/>